<dbReference type="SUPFAM" id="SSF53720">
    <property type="entry name" value="ALDH-like"/>
    <property type="match status" value="2"/>
</dbReference>
<dbReference type="EMBL" id="BNCQ01000005">
    <property type="protein sequence ID" value="GIL98587.1"/>
    <property type="molecule type" value="Genomic_DNA"/>
</dbReference>
<evidence type="ECO:0000259" key="1">
    <source>
        <dbReference type="Pfam" id="PF00171"/>
    </source>
</evidence>
<proteinExistence type="predicted"/>
<dbReference type="InterPro" id="IPR016163">
    <property type="entry name" value="Ald_DH_C"/>
</dbReference>
<evidence type="ECO:0000313" key="3">
    <source>
        <dbReference type="EMBL" id="GIL98587.1"/>
    </source>
</evidence>
<protein>
    <recommendedName>
        <fullName evidence="1">Aldehyde dehydrogenase domain-containing protein</fullName>
    </recommendedName>
</protein>
<comment type="caution">
    <text evidence="3">The sequence shown here is derived from an EMBL/GenBank/DDBJ whole genome shotgun (WGS) entry which is preliminary data.</text>
</comment>
<sequence length="602" mass="64965">MTMWTTLGNALQPLLGMLDRHVPSAPKQPVILPRRVTPHSATPSERVNEIVERLDLHKTKWTRTSCQERAKLLRRCMDSLLAVEEDLARALATHKGSYGIGIGEERTALLPIMFGLAEYCETLRAGAAPKPLSIRERKDGQLVATVLPTGPVGLLLPNFRGEVWIEPSRPASQGAVYRRKAAGEGMQDGSGGVALVLGAGNQVPVVALDILHKLIADDEVVIVKTNPVNDYIGPLLRRAFAPLVEAGFLEFVYGGSDIGKLLTHHPRISSIHLTGSSETYNAIVWGGALGGQPPLSATKRITAELGNVTPYIVVPGGEWTADDIEYHASNLATALAHNAGHNCNGLEVLLTDRDWPLRPVLMAAVKAKLAELPPREPWYPGAREKYDRFLERFPSAEQLGSVVPGPGAGVVPWLVAEGLTLEQGQLQQENWCGVFQEVPLSGCGGDPVRFMRTAAHAANTHIAGSLAAGLICHPTVQAAHAEAWDDFLSSLRYGAISVNAPLLFLFGQTSLTWGAFPGNTPHDIGSGVGVVHNTMLFDYPQKSVLHGPWRYHPRPFWLVDNGAAGEGWLLPAVMRFTMAVADRNLPLALWWVSVAAAAALRG</sequence>
<evidence type="ECO:0000313" key="4">
    <source>
        <dbReference type="Proteomes" id="UP000722791"/>
    </source>
</evidence>
<evidence type="ECO:0000313" key="2">
    <source>
        <dbReference type="EMBL" id="GIL70862.1"/>
    </source>
</evidence>
<accession>A0A8J4DB15</accession>
<evidence type="ECO:0000313" key="5">
    <source>
        <dbReference type="Proteomes" id="UP000747110"/>
    </source>
</evidence>
<gene>
    <name evidence="2" type="ORF">Vretifemale_1545</name>
    <name evidence="3" type="ORF">Vretimale_3937</name>
</gene>
<dbReference type="Gene3D" id="3.40.309.10">
    <property type="entry name" value="Aldehyde Dehydrogenase, Chain A, domain 2"/>
    <property type="match status" value="1"/>
</dbReference>
<organism evidence="3 4">
    <name type="scientific">Volvox reticuliferus</name>
    <dbReference type="NCBI Taxonomy" id="1737510"/>
    <lineage>
        <taxon>Eukaryota</taxon>
        <taxon>Viridiplantae</taxon>
        <taxon>Chlorophyta</taxon>
        <taxon>core chlorophytes</taxon>
        <taxon>Chlorophyceae</taxon>
        <taxon>CS clade</taxon>
        <taxon>Chlamydomonadales</taxon>
        <taxon>Volvocaceae</taxon>
        <taxon>Volvox</taxon>
    </lineage>
</organism>
<dbReference type="OrthoDB" id="40137at2759"/>
<keyword evidence="5" id="KW-1185">Reference proteome</keyword>
<dbReference type="Gene3D" id="3.40.605.10">
    <property type="entry name" value="Aldehyde Dehydrogenase, Chain A, domain 1"/>
    <property type="match status" value="1"/>
</dbReference>
<dbReference type="InterPro" id="IPR015590">
    <property type="entry name" value="Aldehyde_DH_dom"/>
</dbReference>
<dbReference type="AlphaFoldDB" id="A0A8J4DB15"/>
<dbReference type="GO" id="GO:0016620">
    <property type="term" value="F:oxidoreductase activity, acting on the aldehyde or oxo group of donors, NAD or NADP as acceptor"/>
    <property type="evidence" value="ECO:0007669"/>
    <property type="project" value="InterPro"/>
</dbReference>
<name>A0A8J4DB15_9CHLO</name>
<dbReference type="EMBL" id="BNCP01000002">
    <property type="protein sequence ID" value="GIL70862.1"/>
    <property type="molecule type" value="Genomic_DNA"/>
</dbReference>
<dbReference type="Proteomes" id="UP000722791">
    <property type="component" value="Unassembled WGS sequence"/>
</dbReference>
<dbReference type="Pfam" id="PF00171">
    <property type="entry name" value="Aldedh"/>
    <property type="match status" value="1"/>
</dbReference>
<dbReference type="InterPro" id="IPR016161">
    <property type="entry name" value="Ald_DH/histidinol_DH"/>
</dbReference>
<dbReference type="InterPro" id="IPR016162">
    <property type="entry name" value="Ald_DH_N"/>
</dbReference>
<feature type="domain" description="Aldehyde dehydrogenase" evidence="1">
    <location>
        <begin position="220"/>
        <end position="372"/>
    </location>
</feature>
<reference evidence="3" key="1">
    <citation type="journal article" date="2021" name="Proc. Natl. Acad. Sci. U.S.A.">
        <title>Three genomes in the algal genus Volvox reveal the fate of a haploid sex-determining region after a transition to homothallism.</title>
        <authorList>
            <person name="Yamamoto K."/>
            <person name="Hamaji T."/>
            <person name="Kawai-Toyooka H."/>
            <person name="Matsuzaki R."/>
            <person name="Takahashi F."/>
            <person name="Nishimura Y."/>
            <person name="Kawachi M."/>
            <person name="Noguchi H."/>
            <person name="Minakuchi Y."/>
            <person name="Umen J.G."/>
            <person name="Toyoda A."/>
            <person name="Nozaki H."/>
        </authorList>
    </citation>
    <scope>NUCLEOTIDE SEQUENCE</scope>
    <source>
        <strain evidence="3">NIES-3785</strain>
        <strain evidence="2">NIES-3786</strain>
    </source>
</reference>
<dbReference type="Proteomes" id="UP000747110">
    <property type="component" value="Unassembled WGS sequence"/>
</dbReference>